<gene>
    <name evidence="3" type="ORF">V6N11_011746</name>
</gene>
<accession>A0ABR2S948</accession>
<evidence type="ECO:0000313" key="3">
    <source>
        <dbReference type="EMBL" id="KAK9021776.1"/>
    </source>
</evidence>
<evidence type="ECO:0000256" key="2">
    <source>
        <dbReference type="SAM" id="SignalP"/>
    </source>
</evidence>
<dbReference type="Proteomes" id="UP001396334">
    <property type="component" value="Unassembled WGS sequence"/>
</dbReference>
<name>A0ABR2S948_9ROSI</name>
<keyword evidence="4" id="KW-1185">Reference proteome</keyword>
<keyword evidence="1" id="KW-0812">Transmembrane</keyword>
<protein>
    <submittedName>
        <fullName evidence="3">Uncharacterized protein</fullName>
    </submittedName>
</protein>
<keyword evidence="2" id="KW-0732">Signal</keyword>
<keyword evidence="1" id="KW-1133">Transmembrane helix</keyword>
<dbReference type="PANTHER" id="PTHR34558">
    <property type="entry name" value="EXPRESSED PROTEIN"/>
    <property type="match status" value="1"/>
</dbReference>
<feature type="transmembrane region" description="Helical" evidence="1">
    <location>
        <begin position="63"/>
        <end position="87"/>
    </location>
</feature>
<dbReference type="PANTHER" id="PTHR34558:SF4">
    <property type="entry name" value="TRANSMEMBRANE PROTEIN"/>
    <property type="match status" value="1"/>
</dbReference>
<evidence type="ECO:0000313" key="4">
    <source>
        <dbReference type="Proteomes" id="UP001396334"/>
    </source>
</evidence>
<dbReference type="EMBL" id="JBBPBN010000016">
    <property type="protein sequence ID" value="KAK9021776.1"/>
    <property type="molecule type" value="Genomic_DNA"/>
</dbReference>
<reference evidence="3 4" key="1">
    <citation type="journal article" date="2024" name="G3 (Bethesda)">
        <title>Genome assembly of Hibiscus sabdariffa L. provides insights into metabolisms of medicinal natural products.</title>
        <authorList>
            <person name="Kim T."/>
        </authorList>
    </citation>
    <scope>NUCLEOTIDE SEQUENCE [LARGE SCALE GENOMIC DNA]</scope>
    <source>
        <strain evidence="3">TK-2024</strain>
        <tissue evidence="3">Old leaves</tissue>
    </source>
</reference>
<organism evidence="3 4">
    <name type="scientific">Hibiscus sabdariffa</name>
    <name type="common">roselle</name>
    <dbReference type="NCBI Taxonomy" id="183260"/>
    <lineage>
        <taxon>Eukaryota</taxon>
        <taxon>Viridiplantae</taxon>
        <taxon>Streptophyta</taxon>
        <taxon>Embryophyta</taxon>
        <taxon>Tracheophyta</taxon>
        <taxon>Spermatophyta</taxon>
        <taxon>Magnoliopsida</taxon>
        <taxon>eudicotyledons</taxon>
        <taxon>Gunneridae</taxon>
        <taxon>Pentapetalae</taxon>
        <taxon>rosids</taxon>
        <taxon>malvids</taxon>
        <taxon>Malvales</taxon>
        <taxon>Malvaceae</taxon>
        <taxon>Malvoideae</taxon>
        <taxon>Hibiscus</taxon>
    </lineage>
</organism>
<keyword evidence="1" id="KW-0472">Membrane</keyword>
<evidence type="ECO:0000256" key="1">
    <source>
        <dbReference type="SAM" id="Phobius"/>
    </source>
</evidence>
<proteinExistence type="predicted"/>
<sequence>MALAKLVLLSLVLVEVLLLLHARAVRVMAGEAGGPADPSRETTEAQAPEMRRLGKHHLSDKSVAAGGVIVGGLVTAIFVAVFAYIRVTRRRDGVKR</sequence>
<feature type="chain" id="PRO_5047287261" evidence="2">
    <location>
        <begin position="25"/>
        <end position="96"/>
    </location>
</feature>
<comment type="caution">
    <text evidence="3">The sequence shown here is derived from an EMBL/GenBank/DDBJ whole genome shotgun (WGS) entry which is preliminary data.</text>
</comment>
<feature type="signal peptide" evidence="2">
    <location>
        <begin position="1"/>
        <end position="24"/>
    </location>
</feature>